<proteinExistence type="predicted"/>
<dbReference type="Proteomes" id="UP000218327">
    <property type="component" value="Unassembled WGS sequence"/>
</dbReference>
<dbReference type="Gene3D" id="3.90.550.10">
    <property type="entry name" value="Spore Coat Polysaccharide Biosynthesis Protein SpsA, Chain A"/>
    <property type="match status" value="1"/>
</dbReference>
<gene>
    <name evidence="1" type="ORF">COA96_03540</name>
</gene>
<comment type="caution">
    <text evidence="1">The sequence shown here is derived from an EMBL/GenBank/DDBJ whole genome shotgun (WGS) entry which is preliminary data.</text>
</comment>
<accession>A0A2A5B6W0</accession>
<organism evidence="1 2">
    <name type="scientific">SAR86 cluster bacterium</name>
    <dbReference type="NCBI Taxonomy" id="2030880"/>
    <lineage>
        <taxon>Bacteria</taxon>
        <taxon>Pseudomonadati</taxon>
        <taxon>Pseudomonadota</taxon>
        <taxon>Gammaproteobacteria</taxon>
        <taxon>SAR86 cluster</taxon>
    </lineage>
</organism>
<dbReference type="EMBL" id="NVVJ01000007">
    <property type="protein sequence ID" value="PCJ27269.1"/>
    <property type="molecule type" value="Genomic_DNA"/>
</dbReference>
<dbReference type="InterPro" id="IPR029044">
    <property type="entry name" value="Nucleotide-diphossugar_trans"/>
</dbReference>
<protein>
    <recommendedName>
        <fullName evidence="3">Glycosyltransferase 2-like domain-containing protein</fullName>
    </recommendedName>
</protein>
<evidence type="ECO:0008006" key="3">
    <source>
        <dbReference type="Google" id="ProtNLM"/>
    </source>
</evidence>
<sequence>MNKPVSIVITPRDRYSGLVKCIEQIYLNTDVALFELLILDLGYPKNDMIQLRQFLSTKDNYKIIEYGCIIPMEAMDRVRPLLNSPYTVFMDNDSIPLGDWLPPLITTANRQNAAVVYPVTLERAGVDDGADIRTHLYTTEFRVVDVENQPYLIEHKTYRRCLHEEIPKETTESQSFELHCVMFNTAIFKSIELPRITIREHLDIGLQLKARKLKLYVEPGSSILFDNLGTRAKFSDLRFFNLRWNKKITYQSSRLFEKRWGYKFYSEEATYNWARRRRLFIFLRWLYFPIQIANKIDTLYAAVQRRLFPIWDPLTDPYSQSKPLYELLNGSAPNQLDHTLNTAD</sequence>
<dbReference type="SUPFAM" id="SSF53448">
    <property type="entry name" value="Nucleotide-diphospho-sugar transferases"/>
    <property type="match status" value="1"/>
</dbReference>
<evidence type="ECO:0000313" key="1">
    <source>
        <dbReference type="EMBL" id="PCJ27269.1"/>
    </source>
</evidence>
<dbReference type="AlphaFoldDB" id="A0A2A5B6W0"/>
<reference evidence="2" key="1">
    <citation type="submission" date="2017-08" db="EMBL/GenBank/DDBJ databases">
        <title>A dynamic microbial community with high functional redundancy inhabits the cold, oxic subseafloor aquifer.</title>
        <authorList>
            <person name="Tully B.J."/>
            <person name="Wheat C.G."/>
            <person name="Glazer B.T."/>
            <person name="Huber J.A."/>
        </authorList>
    </citation>
    <scope>NUCLEOTIDE SEQUENCE [LARGE SCALE GENOMIC DNA]</scope>
</reference>
<evidence type="ECO:0000313" key="2">
    <source>
        <dbReference type="Proteomes" id="UP000218327"/>
    </source>
</evidence>
<name>A0A2A5B6W0_9GAMM</name>